<evidence type="ECO:0000259" key="4">
    <source>
        <dbReference type="Pfam" id="PF13007"/>
    </source>
</evidence>
<accession>A0A8E6B9F0</accession>
<feature type="domain" description="Transposase IS66 central" evidence="2">
    <location>
        <begin position="178"/>
        <end position="254"/>
    </location>
</feature>
<feature type="region of interest" description="Disordered" evidence="1">
    <location>
        <begin position="55"/>
        <end position="105"/>
    </location>
</feature>
<dbReference type="InterPro" id="IPR024463">
    <property type="entry name" value="Transposase_TnpC_homeodom"/>
</dbReference>
<dbReference type="InterPro" id="IPR052344">
    <property type="entry name" value="Transposase-related"/>
</dbReference>
<feature type="domain" description="Transposase IS66 zinc-finger binding" evidence="3">
    <location>
        <begin position="124"/>
        <end position="153"/>
    </location>
</feature>
<evidence type="ECO:0000259" key="3">
    <source>
        <dbReference type="Pfam" id="PF13005"/>
    </source>
</evidence>
<evidence type="ECO:0000313" key="5">
    <source>
        <dbReference type="EMBL" id="QVL33839.1"/>
    </source>
</evidence>
<feature type="domain" description="Transposase TnpC homeodomain" evidence="4">
    <location>
        <begin position="40"/>
        <end position="108"/>
    </location>
</feature>
<evidence type="ECO:0000259" key="2">
    <source>
        <dbReference type="Pfam" id="PF03050"/>
    </source>
</evidence>
<dbReference type="KEGG" id="tsph:KIH39_08010"/>
<organism evidence="5 6">
    <name type="scientific">Telmatocola sphagniphila</name>
    <dbReference type="NCBI Taxonomy" id="1123043"/>
    <lineage>
        <taxon>Bacteria</taxon>
        <taxon>Pseudomonadati</taxon>
        <taxon>Planctomycetota</taxon>
        <taxon>Planctomycetia</taxon>
        <taxon>Gemmatales</taxon>
        <taxon>Gemmataceae</taxon>
    </lineage>
</organism>
<dbReference type="EMBL" id="CP074694">
    <property type="protein sequence ID" value="QVL33839.1"/>
    <property type="molecule type" value="Genomic_DNA"/>
</dbReference>
<dbReference type="AlphaFoldDB" id="A0A8E6B9F0"/>
<sequence>MDNPSILADASLPDDPVLLKAIIRELLAAHGESQKEIDTLRHRLDLLLKRVYGPKSDRIHPDQPSVFDEADLPQPAPALEPPRTEEPTKNRKKGHGRKALPGNLRRETTEIDIPEVEKRAIGGNWVRIGEEISEKLDYKPSSLFVQQTIRPKYVIRFDDGSQDQLKVAELPPDAFPKSKAAPGLIADVIVSKLVDHLPLYRQEQRYARQGVEIARSTLCVWLADAAEVLHPLYQLMKADLLNAPILHTDDTTVRDKIAGIDTILDNYSD</sequence>
<dbReference type="Pfam" id="PF13005">
    <property type="entry name" value="zf-IS66"/>
    <property type="match status" value="1"/>
</dbReference>
<reference evidence="5" key="1">
    <citation type="submission" date="2021-05" db="EMBL/GenBank/DDBJ databases">
        <title>Complete genome sequence of the cellulolytic planctomycete Telmatocola sphagniphila SP2T and characterization of the first cellulase from planctomycetes.</title>
        <authorList>
            <person name="Rakitin A.L."/>
            <person name="Beletsky A.V."/>
            <person name="Naumoff D.G."/>
            <person name="Kulichevskaya I.S."/>
            <person name="Mardanov A.V."/>
            <person name="Ravin N.V."/>
            <person name="Dedysh S.N."/>
        </authorList>
    </citation>
    <scope>NUCLEOTIDE SEQUENCE</scope>
    <source>
        <strain evidence="5">SP2T</strain>
    </source>
</reference>
<keyword evidence="6" id="KW-1185">Reference proteome</keyword>
<evidence type="ECO:0000256" key="1">
    <source>
        <dbReference type="SAM" id="MobiDB-lite"/>
    </source>
</evidence>
<dbReference type="PANTHER" id="PTHR33678:SF1">
    <property type="entry name" value="BLL1576 PROTEIN"/>
    <property type="match status" value="1"/>
</dbReference>
<evidence type="ECO:0000313" key="6">
    <source>
        <dbReference type="Proteomes" id="UP000676194"/>
    </source>
</evidence>
<protein>
    <submittedName>
        <fullName evidence="5">Transposase</fullName>
    </submittedName>
</protein>
<dbReference type="RefSeq" id="WP_213498820.1">
    <property type="nucleotide sequence ID" value="NZ_CP074694.1"/>
</dbReference>
<dbReference type="Pfam" id="PF03050">
    <property type="entry name" value="DDE_Tnp_IS66"/>
    <property type="match status" value="1"/>
</dbReference>
<name>A0A8E6B9F0_9BACT</name>
<dbReference type="Pfam" id="PF13007">
    <property type="entry name" value="LZ_Tnp_IS66"/>
    <property type="match status" value="1"/>
</dbReference>
<dbReference type="Proteomes" id="UP000676194">
    <property type="component" value="Chromosome"/>
</dbReference>
<gene>
    <name evidence="5" type="ORF">KIH39_08010</name>
</gene>
<dbReference type="InterPro" id="IPR004291">
    <property type="entry name" value="Transposase_IS66_central"/>
</dbReference>
<dbReference type="PANTHER" id="PTHR33678">
    <property type="entry name" value="BLL1576 PROTEIN"/>
    <property type="match status" value="1"/>
</dbReference>
<proteinExistence type="predicted"/>
<dbReference type="InterPro" id="IPR024474">
    <property type="entry name" value="Znf_dom_IS66"/>
</dbReference>